<gene>
    <name evidence="2" type="ORF">KSP39_PZI014519</name>
</gene>
<evidence type="ECO:0000256" key="1">
    <source>
        <dbReference type="SAM" id="MobiDB-lite"/>
    </source>
</evidence>
<accession>A0AAP0BAS1</accession>
<feature type="region of interest" description="Disordered" evidence="1">
    <location>
        <begin position="47"/>
        <end position="69"/>
    </location>
</feature>
<reference evidence="2 3" key="1">
    <citation type="journal article" date="2022" name="Nat. Plants">
        <title>Genomes of leafy and leafless Platanthera orchids illuminate the evolution of mycoheterotrophy.</title>
        <authorList>
            <person name="Li M.H."/>
            <person name="Liu K.W."/>
            <person name="Li Z."/>
            <person name="Lu H.C."/>
            <person name="Ye Q.L."/>
            <person name="Zhang D."/>
            <person name="Wang J.Y."/>
            <person name="Li Y.F."/>
            <person name="Zhong Z.M."/>
            <person name="Liu X."/>
            <person name="Yu X."/>
            <person name="Liu D.K."/>
            <person name="Tu X.D."/>
            <person name="Liu B."/>
            <person name="Hao Y."/>
            <person name="Liao X.Y."/>
            <person name="Jiang Y.T."/>
            <person name="Sun W.H."/>
            <person name="Chen J."/>
            <person name="Chen Y.Q."/>
            <person name="Ai Y."/>
            <person name="Zhai J.W."/>
            <person name="Wu S.S."/>
            <person name="Zhou Z."/>
            <person name="Hsiao Y.Y."/>
            <person name="Wu W.L."/>
            <person name="Chen Y.Y."/>
            <person name="Lin Y.F."/>
            <person name="Hsu J.L."/>
            <person name="Li C.Y."/>
            <person name="Wang Z.W."/>
            <person name="Zhao X."/>
            <person name="Zhong W.Y."/>
            <person name="Ma X.K."/>
            <person name="Ma L."/>
            <person name="Huang J."/>
            <person name="Chen G.Z."/>
            <person name="Huang M.Z."/>
            <person name="Huang L."/>
            <person name="Peng D.H."/>
            <person name="Luo Y.B."/>
            <person name="Zou S.Q."/>
            <person name="Chen S.P."/>
            <person name="Lan S."/>
            <person name="Tsai W.C."/>
            <person name="Van de Peer Y."/>
            <person name="Liu Z.J."/>
        </authorList>
    </citation>
    <scope>NUCLEOTIDE SEQUENCE [LARGE SCALE GENOMIC DNA]</scope>
    <source>
        <strain evidence="2">Lor287</strain>
    </source>
</reference>
<protein>
    <submittedName>
        <fullName evidence="2">Uncharacterized protein</fullName>
    </submittedName>
</protein>
<name>A0AAP0BAS1_9ASPA</name>
<proteinExistence type="predicted"/>
<comment type="caution">
    <text evidence="2">The sequence shown here is derived from an EMBL/GenBank/DDBJ whole genome shotgun (WGS) entry which is preliminary data.</text>
</comment>
<evidence type="ECO:0000313" key="2">
    <source>
        <dbReference type="EMBL" id="KAK8934778.1"/>
    </source>
</evidence>
<keyword evidence="3" id="KW-1185">Reference proteome</keyword>
<dbReference type="AlphaFoldDB" id="A0AAP0BAS1"/>
<dbReference type="Proteomes" id="UP001418222">
    <property type="component" value="Unassembled WGS sequence"/>
</dbReference>
<evidence type="ECO:0000313" key="3">
    <source>
        <dbReference type="Proteomes" id="UP001418222"/>
    </source>
</evidence>
<dbReference type="EMBL" id="JBBWWQ010000012">
    <property type="protein sequence ID" value="KAK8934778.1"/>
    <property type="molecule type" value="Genomic_DNA"/>
</dbReference>
<organism evidence="2 3">
    <name type="scientific">Platanthera zijinensis</name>
    <dbReference type="NCBI Taxonomy" id="2320716"/>
    <lineage>
        <taxon>Eukaryota</taxon>
        <taxon>Viridiplantae</taxon>
        <taxon>Streptophyta</taxon>
        <taxon>Embryophyta</taxon>
        <taxon>Tracheophyta</taxon>
        <taxon>Spermatophyta</taxon>
        <taxon>Magnoliopsida</taxon>
        <taxon>Liliopsida</taxon>
        <taxon>Asparagales</taxon>
        <taxon>Orchidaceae</taxon>
        <taxon>Orchidoideae</taxon>
        <taxon>Orchideae</taxon>
        <taxon>Orchidinae</taxon>
        <taxon>Platanthera</taxon>
    </lineage>
</organism>
<sequence>MFLRRIMTGGMWSMLMVKVKEKMGIVGLEVVPNRQVVRANVSVQADIGGDQGRTGGRRIPQGHEELRQPPPLGLRRWRWSKWRFKV</sequence>